<feature type="transmembrane region" description="Helical" evidence="1">
    <location>
        <begin position="108"/>
        <end position="126"/>
    </location>
</feature>
<keyword evidence="1" id="KW-0812">Transmembrane</keyword>
<feature type="non-terminal residue" evidence="3">
    <location>
        <position position="177"/>
    </location>
</feature>
<dbReference type="Gene3D" id="1.20.1070.10">
    <property type="entry name" value="Rhodopsin 7-helix transmembrane proteins"/>
    <property type="match status" value="1"/>
</dbReference>
<name>A0AAN5CJP4_9BILA</name>
<keyword evidence="1" id="KW-1133">Transmembrane helix</keyword>
<comment type="caution">
    <text evidence="3">The sequence shown here is derived from an EMBL/GenBank/DDBJ whole genome shotgun (WGS) entry which is preliminary data.</text>
</comment>
<dbReference type="PANTHER" id="PTHR22718:SF11">
    <property type="entry name" value="7TM GPCR SERPENTINE RECEPTOR CLASS X (SRX) DOMAIN-CONTAINING PROTEIN"/>
    <property type="match status" value="1"/>
</dbReference>
<dbReference type="Proteomes" id="UP001328107">
    <property type="component" value="Unassembled WGS sequence"/>
</dbReference>
<dbReference type="AlphaFoldDB" id="A0AAN5CJP4"/>
<evidence type="ECO:0000259" key="2">
    <source>
        <dbReference type="Pfam" id="PF10328"/>
    </source>
</evidence>
<evidence type="ECO:0000313" key="4">
    <source>
        <dbReference type="Proteomes" id="UP001328107"/>
    </source>
</evidence>
<dbReference type="Pfam" id="PF10328">
    <property type="entry name" value="7TM_GPCR_Srx"/>
    <property type="match status" value="1"/>
</dbReference>
<accession>A0AAN5CJP4</accession>
<proteinExistence type="predicted"/>
<gene>
    <name evidence="3" type="ORF">PMAYCL1PPCAC_15891</name>
</gene>
<feature type="non-terminal residue" evidence="3">
    <location>
        <position position="1"/>
    </location>
</feature>
<protein>
    <recommendedName>
        <fullName evidence="2">7TM GPCR serpentine receptor class x (Srx) domain-containing protein</fullName>
    </recommendedName>
</protein>
<organism evidence="3 4">
    <name type="scientific">Pristionchus mayeri</name>
    <dbReference type="NCBI Taxonomy" id="1317129"/>
    <lineage>
        <taxon>Eukaryota</taxon>
        <taxon>Metazoa</taxon>
        <taxon>Ecdysozoa</taxon>
        <taxon>Nematoda</taxon>
        <taxon>Chromadorea</taxon>
        <taxon>Rhabditida</taxon>
        <taxon>Rhabditina</taxon>
        <taxon>Diplogasteromorpha</taxon>
        <taxon>Diplogasteroidea</taxon>
        <taxon>Neodiplogasteridae</taxon>
        <taxon>Pristionchus</taxon>
    </lineage>
</organism>
<reference evidence="4" key="1">
    <citation type="submission" date="2022-10" db="EMBL/GenBank/DDBJ databases">
        <title>Genome assembly of Pristionchus species.</title>
        <authorList>
            <person name="Yoshida K."/>
            <person name="Sommer R.J."/>
        </authorList>
    </citation>
    <scope>NUCLEOTIDE SEQUENCE [LARGE SCALE GENOMIC DNA]</scope>
    <source>
        <strain evidence="4">RS5460</strain>
    </source>
</reference>
<dbReference type="InterPro" id="IPR019430">
    <property type="entry name" value="7TM_GPCR_serpentine_rcpt_Srx"/>
</dbReference>
<evidence type="ECO:0000313" key="3">
    <source>
        <dbReference type="EMBL" id="GMR45696.1"/>
    </source>
</evidence>
<dbReference type="EMBL" id="BTRK01000004">
    <property type="protein sequence ID" value="GMR45696.1"/>
    <property type="molecule type" value="Genomic_DNA"/>
</dbReference>
<feature type="transmembrane region" description="Helical" evidence="1">
    <location>
        <begin position="64"/>
        <end position="87"/>
    </location>
</feature>
<feature type="domain" description="7TM GPCR serpentine receptor class x (Srx)" evidence="2">
    <location>
        <begin position="43"/>
        <end position="167"/>
    </location>
</feature>
<keyword evidence="1" id="KW-0472">Membrane</keyword>
<keyword evidence="4" id="KW-1185">Reference proteome</keyword>
<evidence type="ECO:0000256" key="1">
    <source>
        <dbReference type="SAM" id="Phobius"/>
    </source>
</evidence>
<dbReference type="PANTHER" id="PTHR22718">
    <property type="entry name" value="SERPENTINE RECEPTOR, CLASS X"/>
    <property type="match status" value="1"/>
</dbReference>
<sequence>ISERSRRDSHSACEDDANAQSRVHLLVRDSHHRLAPPPAPSHLLYFAPACILQAFPFAESWTEIGGLVADTIFVFCWYHSVLSHIIIAIDRFATVIFHQHQIFTKSRVVAICIGQVILCLVLSNLANSVYPCCRMSLKYAVYTYGYIRTPGPNVSQFVSMPMNCVATLTPLFAYTSV</sequence>